<evidence type="ECO:0000256" key="4">
    <source>
        <dbReference type="ARBA" id="ARBA00023015"/>
    </source>
</evidence>
<name>A0A804KIJ4_MUSAM</name>
<feature type="domain" description="BHLH" evidence="9">
    <location>
        <begin position="318"/>
        <end position="367"/>
    </location>
</feature>
<dbReference type="PANTHER" id="PTHR16223">
    <property type="entry name" value="TRANSCRIPTION FACTOR BHLH83-RELATED"/>
    <property type="match status" value="1"/>
</dbReference>
<proteinExistence type="inferred from homology"/>
<dbReference type="Gene3D" id="4.10.280.10">
    <property type="entry name" value="Helix-loop-helix DNA-binding domain"/>
    <property type="match status" value="1"/>
</dbReference>
<reference evidence="10" key="1">
    <citation type="submission" date="2021-03" db="EMBL/GenBank/DDBJ databases">
        <authorList>
            <consortium name="Genoscope - CEA"/>
            <person name="William W."/>
        </authorList>
    </citation>
    <scope>NUCLEOTIDE SEQUENCE</scope>
    <source>
        <strain evidence="10">Doubled-haploid Pahang</strain>
    </source>
</reference>
<dbReference type="Proteomes" id="UP000012960">
    <property type="component" value="Unplaced"/>
</dbReference>
<dbReference type="Gramene" id="Ma09_t11690.2">
    <property type="protein sequence ID" value="Ma09_p11690.2"/>
    <property type="gene ID" value="Ma09_g11690"/>
</dbReference>
<dbReference type="GO" id="GO:0046983">
    <property type="term" value="F:protein dimerization activity"/>
    <property type="evidence" value="ECO:0007669"/>
    <property type="project" value="InterPro"/>
</dbReference>
<evidence type="ECO:0000256" key="2">
    <source>
        <dbReference type="ARBA" id="ARBA00005510"/>
    </source>
</evidence>
<dbReference type="EnsemblPlants" id="Ma09_t11690.2">
    <property type="protein sequence ID" value="Ma09_p11690.2"/>
    <property type="gene ID" value="Ma09_g11690"/>
</dbReference>
<evidence type="ECO:0000313" key="12">
    <source>
        <dbReference type="Proteomes" id="UP000012960"/>
    </source>
</evidence>
<dbReference type="PANTHER" id="PTHR16223:SF238">
    <property type="entry name" value="TRANSCRIPTION FACTOR BHLH114"/>
    <property type="match status" value="1"/>
</dbReference>
<dbReference type="InterPro" id="IPR011598">
    <property type="entry name" value="bHLH_dom"/>
</dbReference>
<evidence type="ECO:0000256" key="1">
    <source>
        <dbReference type="ARBA" id="ARBA00004123"/>
    </source>
</evidence>
<keyword evidence="7" id="KW-0539">Nucleus</keyword>
<dbReference type="AlphaFoldDB" id="A0A804KIJ4"/>
<evidence type="ECO:0000256" key="8">
    <source>
        <dbReference type="SAM" id="MobiDB-lite"/>
    </source>
</evidence>
<dbReference type="OrthoDB" id="673975at2759"/>
<comment type="subcellular location">
    <subcellularLocation>
        <location evidence="1">Nucleus</location>
    </subcellularLocation>
</comment>
<gene>
    <name evidence="10" type="ORF">GSMUA_230090.1</name>
</gene>
<dbReference type="GO" id="GO:0000978">
    <property type="term" value="F:RNA polymerase II cis-regulatory region sequence-specific DNA binding"/>
    <property type="evidence" value="ECO:0000318"/>
    <property type="project" value="GO_Central"/>
</dbReference>
<dbReference type="GO" id="GO:0000981">
    <property type="term" value="F:DNA-binding transcription factor activity, RNA polymerase II-specific"/>
    <property type="evidence" value="ECO:0000318"/>
    <property type="project" value="GO_Central"/>
</dbReference>
<dbReference type="PROSITE" id="PS50888">
    <property type="entry name" value="BHLH"/>
    <property type="match status" value="1"/>
</dbReference>
<dbReference type="SUPFAM" id="SSF47459">
    <property type="entry name" value="HLH, helix-loop-helix DNA-binding domain"/>
    <property type="match status" value="1"/>
</dbReference>
<dbReference type="EMBL" id="HG996474">
    <property type="protein sequence ID" value="CAG1834904.1"/>
    <property type="molecule type" value="Genomic_DNA"/>
</dbReference>
<organism evidence="11 12">
    <name type="scientific">Musa acuminata subsp. malaccensis</name>
    <name type="common">Wild banana</name>
    <name type="synonym">Musa malaccensis</name>
    <dbReference type="NCBI Taxonomy" id="214687"/>
    <lineage>
        <taxon>Eukaryota</taxon>
        <taxon>Viridiplantae</taxon>
        <taxon>Streptophyta</taxon>
        <taxon>Embryophyta</taxon>
        <taxon>Tracheophyta</taxon>
        <taxon>Spermatophyta</taxon>
        <taxon>Magnoliopsida</taxon>
        <taxon>Liliopsida</taxon>
        <taxon>Zingiberales</taxon>
        <taxon>Musaceae</taxon>
        <taxon>Musa</taxon>
    </lineage>
</organism>
<dbReference type="CDD" id="cd11393">
    <property type="entry name" value="bHLH_AtbHLH_like"/>
    <property type="match status" value="1"/>
</dbReference>
<dbReference type="GO" id="GO:0006357">
    <property type="term" value="P:regulation of transcription by RNA polymerase II"/>
    <property type="evidence" value="ECO:0000318"/>
    <property type="project" value="GO_Central"/>
</dbReference>
<feature type="compositionally biased region" description="Polar residues" evidence="8">
    <location>
        <begin position="298"/>
        <end position="310"/>
    </location>
</feature>
<evidence type="ECO:0000256" key="6">
    <source>
        <dbReference type="ARBA" id="ARBA00023163"/>
    </source>
</evidence>
<dbReference type="InterPro" id="IPR045843">
    <property type="entry name" value="IND-like"/>
</dbReference>
<reference evidence="11" key="2">
    <citation type="submission" date="2021-05" db="UniProtKB">
        <authorList>
            <consortium name="EnsemblPlants"/>
        </authorList>
    </citation>
    <scope>IDENTIFICATION</scope>
    <source>
        <strain evidence="11">subsp. malaccensis</strain>
    </source>
</reference>
<keyword evidence="12" id="KW-1185">Reference proteome</keyword>
<comment type="subunit">
    <text evidence="3">Homodimer.</text>
</comment>
<keyword evidence="4" id="KW-0805">Transcription regulation</keyword>
<evidence type="ECO:0000313" key="11">
    <source>
        <dbReference type="EnsemblPlants" id="Ma09_p11690.2"/>
    </source>
</evidence>
<evidence type="ECO:0000256" key="5">
    <source>
        <dbReference type="ARBA" id="ARBA00023125"/>
    </source>
</evidence>
<protein>
    <submittedName>
        <fullName evidence="10">(wild Malaysian banana) hypothetical protein</fullName>
    </submittedName>
</protein>
<keyword evidence="5" id="KW-0238">DNA-binding</keyword>
<comment type="similarity">
    <text evidence="2">Belongs to the bHLH protein family.</text>
</comment>
<dbReference type="GO" id="GO:0005634">
    <property type="term" value="C:nucleus"/>
    <property type="evidence" value="ECO:0000318"/>
    <property type="project" value="GO_Central"/>
</dbReference>
<evidence type="ECO:0000313" key="10">
    <source>
        <dbReference type="EMBL" id="CAG1834904.1"/>
    </source>
</evidence>
<feature type="region of interest" description="Disordered" evidence="8">
    <location>
        <begin position="294"/>
        <end position="322"/>
    </location>
</feature>
<evidence type="ECO:0000256" key="7">
    <source>
        <dbReference type="ARBA" id="ARBA00023242"/>
    </source>
</evidence>
<evidence type="ECO:0000259" key="9">
    <source>
        <dbReference type="PROSITE" id="PS50888"/>
    </source>
</evidence>
<sequence>MAEDFHTGICSEGCWWNPKGRASFDAQASTCSTAAAEIEGRAFSWASCGEAAGSAGGSSMISQETHEVQHSDVCPSLIIDSTTPSFSLSSSSMSWTKSLLNSVRPEGSFHAMLQEDPGSRPCIRQHPPVDSNQVHTGAESSIANPFSDIDHTCFLDHHHHHHHHHFSSGKEFSDVGVASYHFPASYGYSSVMSQDESGIHDSGVMNRYQSPLVAYQGSSNEQRQPSWAKFSQLLKSPLSKQQSQFTNNTLFWNASAAASVGDVKSILCSPTPSQFVMQPQTTCGNLAACRISPGGVQDSCSSSTKKTGSESAVKKPRIETPSPLPTFKVRKEKLGDRITALQQLVSPFGKTDTASVLQEAIEYIKFLHDQVGVLSSPYLKDGHPMQHQISSKSKDCDETKQDLRSRGLCLVPITSTYLVASETTADFWHPTFGGSFR</sequence>
<dbReference type="InterPro" id="IPR036638">
    <property type="entry name" value="HLH_DNA-bd_sf"/>
</dbReference>
<dbReference type="FunCoup" id="A0A804KIJ4">
    <property type="interactions" value="2468"/>
</dbReference>
<accession>A0A804KIJ4</accession>
<dbReference type="InterPro" id="IPR045239">
    <property type="entry name" value="bHLH95_bHLH"/>
</dbReference>
<evidence type="ECO:0000256" key="3">
    <source>
        <dbReference type="ARBA" id="ARBA00011738"/>
    </source>
</evidence>
<keyword evidence="6" id="KW-0804">Transcription</keyword>
<dbReference type="FunFam" id="4.10.280.10:FF:000032">
    <property type="entry name" value="Transcription factor bHLH123 family"/>
    <property type="match status" value="1"/>
</dbReference>
<dbReference type="SMART" id="SM00353">
    <property type="entry name" value="HLH"/>
    <property type="match status" value="1"/>
</dbReference>